<evidence type="ECO:0000313" key="4">
    <source>
        <dbReference type="EMBL" id="AKA75680.1"/>
    </source>
</evidence>
<dbReference type="EMBL" id="LT549890">
    <property type="protein sequence ID" value="SAI86456.1"/>
    <property type="molecule type" value="Genomic_DNA"/>
</dbReference>
<evidence type="ECO:0000313" key="22">
    <source>
        <dbReference type="Proteomes" id="UP000273443"/>
    </source>
</evidence>
<dbReference type="Proteomes" id="UP000033106">
    <property type="component" value="Chromosome"/>
</dbReference>
<dbReference type="SUPFAM" id="SSF52402">
    <property type="entry name" value="Adenine nucleotide alpha hydrolases-like"/>
    <property type="match status" value="1"/>
</dbReference>
<dbReference type="AlphaFoldDB" id="A0A0E3KAG5"/>
<dbReference type="EMBL" id="CP011056">
    <property type="protein sequence ID" value="AKA75680.1"/>
    <property type="molecule type" value="Genomic_DNA"/>
</dbReference>
<dbReference type="PRINTS" id="PR01438">
    <property type="entry name" value="UNVRSLSTRESS"/>
</dbReference>
<evidence type="ECO:0000313" key="7">
    <source>
        <dbReference type="EMBL" id="AZF70112.1"/>
    </source>
</evidence>
<dbReference type="EMBL" id="CP033236">
    <property type="protein sequence ID" value="AZF70112.1"/>
    <property type="molecule type" value="Genomic_DNA"/>
</dbReference>
<dbReference type="Proteomes" id="UP000269431">
    <property type="component" value="Chromosome"/>
</dbReference>
<evidence type="ECO:0000313" key="24">
    <source>
        <dbReference type="Proteomes" id="UP000278715"/>
    </source>
</evidence>
<dbReference type="InterPro" id="IPR006016">
    <property type="entry name" value="UspA"/>
</dbReference>
<dbReference type="EMBL" id="CP033235">
    <property type="protein sequence ID" value="AZF67492.1"/>
    <property type="molecule type" value="Genomic_DNA"/>
</dbReference>
<evidence type="ECO:0000313" key="23">
    <source>
        <dbReference type="Proteomes" id="UP000275843"/>
    </source>
</evidence>
<feature type="domain" description="UspA" evidence="2">
    <location>
        <begin position="1"/>
        <end position="139"/>
    </location>
</feature>
<dbReference type="EMBL" id="CP033240">
    <property type="protein sequence ID" value="AZF80569.1"/>
    <property type="molecule type" value="Genomic_DNA"/>
</dbReference>
<evidence type="ECO:0000256" key="1">
    <source>
        <dbReference type="ARBA" id="ARBA00008791"/>
    </source>
</evidence>
<evidence type="ECO:0000313" key="16">
    <source>
        <dbReference type="Proteomes" id="UP000033085"/>
    </source>
</evidence>
<dbReference type="RefSeq" id="WP_009990218.1">
    <property type="nucleotide sequence ID" value="NZ_CP011055.2"/>
</dbReference>
<reference evidence="19 20" key="4">
    <citation type="journal article" date="2018" name="Proc. Natl. Acad. Sci. U.S.A.">
        <title>Nonmutational mechanism of inheritance in the Archaeon Sulfolobus solfataricus.</title>
        <authorList>
            <person name="Payne S."/>
            <person name="McCarthy S."/>
            <person name="Johnson T."/>
            <person name="North E."/>
            <person name="Blum P."/>
        </authorList>
    </citation>
    <scope>NUCLEOTIDE SEQUENCE [LARGE SCALE GENOMIC DNA]</scope>
    <source>
        <strain evidence="7 19">SARC-H</strain>
        <strain evidence="8 23">SARC-I</strain>
        <strain evidence="10 24">SARC-N</strain>
        <strain evidence="11 25">SARC-O</strain>
        <strain evidence="12 20">SUL120</strain>
        <strain evidence="6 21">SULG</strain>
        <strain evidence="9 22">SULM</strain>
    </source>
</reference>
<dbReference type="Proteomes" id="UP000273443">
    <property type="component" value="Chromosome"/>
</dbReference>
<gene>
    <name evidence="13" type="ORF">HFC64_09225</name>
    <name evidence="14" type="ORF">SSOP1_2902</name>
    <name evidence="5" type="ORF">SULA_0582</name>
    <name evidence="3" type="ORF">SULB_0584</name>
    <name evidence="4" type="ORF">SULC_0582</name>
    <name evidence="6" type="ORF">SULG_02980</name>
    <name evidence="7" type="ORF">SULH_02980</name>
    <name evidence="8" type="ORF">SULI_02980</name>
    <name evidence="9" type="ORF">SULM_02980</name>
    <name evidence="10" type="ORF">SULN_02980</name>
    <name evidence="11" type="ORF">SULO_02990</name>
    <name evidence="12" type="ORF">SULZ_03025</name>
</gene>
<evidence type="ECO:0000313" key="10">
    <source>
        <dbReference type="EMBL" id="AZF77963.1"/>
    </source>
</evidence>
<dbReference type="CDD" id="cd00293">
    <property type="entry name" value="USP-like"/>
    <property type="match status" value="1"/>
</dbReference>
<evidence type="ECO:0000313" key="11">
    <source>
        <dbReference type="EMBL" id="AZF80569.1"/>
    </source>
</evidence>
<dbReference type="OrthoDB" id="105697at2157"/>
<evidence type="ECO:0000313" key="12">
    <source>
        <dbReference type="EMBL" id="AZF83177.1"/>
    </source>
</evidence>
<dbReference type="KEGG" id="ssol:SULB_0584"/>
<proteinExistence type="inferred from homology"/>
<dbReference type="Proteomes" id="UP000033085">
    <property type="component" value="Chromosome"/>
</dbReference>
<dbReference type="KEGG" id="ssof:SULC_0582"/>
<evidence type="ECO:0000313" key="9">
    <source>
        <dbReference type="EMBL" id="AZF75354.1"/>
    </source>
</evidence>
<dbReference type="Proteomes" id="UP000278715">
    <property type="component" value="Chromosome"/>
</dbReference>
<evidence type="ECO:0000313" key="14">
    <source>
        <dbReference type="EMBL" id="SAI86456.1"/>
    </source>
</evidence>
<dbReference type="Proteomes" id="UP000076770">
    <property type="component" value="Chromosome i"/>
</dbReference>
<dbReference type="Pfam" id="PF00582">
    <property type="entry name" value="Usp"/>
    <property type="match status" value="1"/>
</dbReference>
<evidence type="ECO:0000313" key="3">
    <source>
        <dbReference type="EMBL" id="AKA72981.1"/>
    </source>
</evidence>
<evidence type="ECO:0000313" key="6">
    <source>
        <dbReference type="EMBL" id="AZF67492.1"/>
    </source>
</evidence>
<dbReference type="Proteomes" id="UP000282269">
    <property type="component" value="Chromosome"/>
</dbReference>
<evidence type="ECO:0000313" key="25">
    <source>
        <dbReference type="Proteomes" id="UP000282269"/>
    </source>
</evidence>
<dbReference type="KEGG" id="ssoa:SULA_0582"/>
<dbReference type="OMA" id="DDSECSH"/>
<dbReference type="Gene3D" id="3.40.50.620">
    <property type="entry name" value="HUPs"/>
    <property type="match status" value="1"/>
</dbReference>
<evidence type="ECO:0000313" key="8">
    <source>
        <dbReference type="EMBL" id="AZF72732.1"/>
    </source>
</evidence>
<evidence type="ECO:0000313" key="17">
    <source>
        <dbReference type="Proteomes" id="UP000033106"/>
    </source>
</evidence>
<reference evidence="14" key="3">
    <citation type="submission" date="2016-04" db="EMBL/GenBank/DDBJ databases">
        <authorList>
            <person name="Evans L.H."/>
            <person name="Alamgir A."/>
            <person name="Owens N."/>
            <person name="Weber N.D."/>
            <person name="Virtaneva K."/>
            <person name="Barbian K."/>
            <person name="Babar A."/>
            <person name="Rosenke K."/>
        </authorList>
    </citation>
    <scope>NUCLEOTIDE SEQUENCE</scope>
    <source>
        <strain evidence="14">P1</strain>
    </source>
</reference>
<evidence type="ECO:0000313" key="13">
    <source>
        <dbReference type="EMBL" id="QPG49979.1"/>
    </source>
</evidence>
<evidence type="ECO:0000313" key="18">
    <source>
        <dbReference type="Proteomes" id="UP000076770"/>
    </source>
</evidence>
<protein>
    <submittedName>
        <fullName evidence="4 14">Universal stress protein</fullName>
    </submittedName>
</protein>
<evidence type="ECO:0000313" key="21">
    <source>
        <dbReference type="Proteomes" id="UP000273194"/>
    </source>
</evidence>
<evidence type="ECO:0000259" key="2">
    <source>
        <dbReference type="Pfam" id="PF00582"/>
    </source>
</evidence>
<dbReference type="EMBL" id="CP011057">
    <property type="protein sequence ID" value="AKA78373.1"/>
    <property type="molecule type" value="Genomic_DNA"/>
</dbReference>
<dbReference type="EMBL" id="CP033241">
    <property type="protein sequence ID" value="AZF83177.1"/>
    <property type="molecule type" value="Genomic_DNA"/>
</dbReference>
<reference evidence="13 26" key="6">
    <citation type="journal article" date="2020" name="Nat. Commun.">
        <title>The structures of two archaeal type IV pili illuminate evolutionary relationships.</title>
        <authorList>
            <person name="Wang F."/>
            <person name="Baquero D.P."/>
            <person name="Su Z."/>
            <person name="Beltran L.C."/>
            <person name="Prangishvili D."/>
            <person name="Krupovic M."/>
            <person name="Egelman E.H."/>
        </authorList>
    </citation>
    <scope>NUCLEOTIDE SEQUENCE [LARGE SCALE GENOMIC DNA]</scope>
    <source>
        <strain evidence="13 26">POZ149</strain>
    </source>
</reference>
<dbReference type="PATRIC" id="fig|2287.6.peg.607"/>
<evidence type="ECO:0000313" key="19">
    <source>
        <dbReference type="Proteomes" id="UP000267993"/>
    </source>
</evidence>
<dbReference type="EMBL" id="CP033239">
    <property type="protein sequence ID" value="AZF77963.1"/>
    <property type="molecule type" value="Genomic_DNA"/>
</dbReference>
<dbReference type="EMBL" id="CP033238">
    <property type="protein sequence ID" value="AZF75354.1"/>
    <property type="molecule type" value="Genomic_DNA"/>
</dbReference>
<dbReference type="PANTHER" id="PTHR46268:SF25">
    <property type="entry name" value="USPA DOMAIN PROTEIN"/>
    <property type="match status" value="1"/>
</dbReference>
<dbReference type="InterPro" id="IPR014729">
    <property type="entry name" value="Rossmann-like_a/b/a_fold"/>
</dbReference>
<dbReference type="InterPro" id="IPR006015">
    <property type="entry name" value="Universal_stress_UspA"/>
</dbReference>
<dbReference type="Proteomes" id="UP000033057">
    <property type="component" value="Chromosome"/>
</dbReference>
<evidence type="ECO:0000313" key="26">
    <source>
        <dbReference type="Proteomes" id="UP000594632"/>
    </source>
</evidence>
<comment type="similarity">
    <text evidence="1">Belongs to the universal stress protein A family.</text>
</comment>
<dbReference type="PANTHER" id="PTHR46268">
    <property type="entry name" value="STRESS RESPONSE PROTEIN NHAX"/>
    <property type="match status" value="1"/>
</dbReference>
<dbReference type="GeneID" id="1452807"/>
<evidence type="ECO:0000313" key="15">
    <source>
        <dbReference type="Proteomes" id="UP000033057"/>
    </source>
</evidence>
<evidence type="ECO:0000313" key="20">
    <source>
        <dbReference type="Proteomes" id="UP000269431"/>
    </source>
</evidence>
<reference evidence="4" key="5">
    <citation type="submission" date="2018-10" db="EMBL/GenBank/DDBJ databases">
        <authorList>
            <person name="McCarthy S."/>
            <person name="Gradnigo J."/>
            <person name="Johnson T."/>
            <person name="Payne S."/>
            <person name="Lipzen A."/>
            <person name="Schackwitz W."/>
            <person name="Martin J."/>
            <person name="Moriyama E."/>
            <person name="Blum P."/>
        </authorList>
    </citation>
    <scope>NUCLEOTIDE SEQUENCE</scope>
    <source>
        <strain evidence="3">SARC-B</strain>
        <strain evidence="4">SARC-C</strain>
        <strain evidence="5">SULA</strain>
    </source>
</reference>
<reference evidence="15 16" key="1">
    <citation type="journal article" date="2015" name="Genome Announc.">
        <title>Complete Genome Sequence of Sulfolobus solfataricus Strain 98/2 and Evolved Derivatives.</title>
        <authorList>
            <person name="McCarthy S."/>
            <person name="Gradnigo J."/>
            <person name="Johnson T."/>
            <person name="Payne S."/>
            <person name="Lipzen A."/>
            <person name="Martin J."/>
            <person name="Schackwitz W."/>
            <person name="Moriyama E."/>
            <person name="Blum P."/>
        </authorList>
    </citation>
    <scope>NUCLEOTIDE SEQUENCE [LARGE SCALE GENOMIC DNA]</scope>
    <source>
        <strain evidence="15">98/2 SULC</strain>
        <strain evidence="3">SARC-B</strain>
        <strain evidence="4">SARC-C</strain>
        <strain evidence="5 17">SULA</strain>
        <strain evidence="16">SULB</strain>
    </source>
</reference>
<reference evidence="18" key="2">
    <citation type="submission" date="2016-04" db="EMBL/GenBank/DDBJ databases">
        <authorList>
            <person name="Shah S.A."/>
            <person name="Garrett R.A."/>
        </authorList>
    </citation>
    <scope>NUCLEOTIDE SEQUENCE [LARGE SCALE GENOMIC DNA]</scope>
    <source>
        <strain evidence="18">ATCC 35091 / DSM 1616 / JCM 8930 / NBRC 15331 / P1</strain>
    </source>
</reference>
<dbReference type="EMBL" id="CP011055">
    <property type="protein sequence ID" value="AKA72981.1"/>
    <property type="molecule type" value="Genomic_DNA"/>
</dbReference>
<dbReference type="Proteomes" id="UP000594632">
    <property type="component" value="Chromosome"/>
</dbReference>
<dbReference type="EMBL" id="CP033237">
    <property type="protein sequence ID" value="AZF72732.1"/>
    <property type="molecule type" value="Genomic_DNA"/>
</dbReference>
<accession>A0A0E3KAG5</accession>
<name>A0A0E3KAG5_SACSO</name>
<organism evidence="4 15">
    <name type="scientific">Saccharolobus solfataricus</name>
    <name type="common">Sulfolobus solfataricus</name>
    <dbReference type="NCBI Taxonomy" id="2287"/>
    <lineage>
        <taxon>Archaea</taxon>
        <taxon>Thermoproteota</taxon>
        <taxon>Thermoprotei</taxon>
        <taxon>Sulfolobales</taxon>
        <taxon>Sulfolobaceae</taxon>
        <taxon>Saccharolobus</taxon>
    </lineage>
</organism>
<dbReference type="Proteomes" id="UP000273194">
    <property type="component" value="Chromosome"/>
</dbReference>
<evidence type="ECO:0000313" key="5">
    <source>
        <dbReference type="EMBL" id="AKA78373.1"/>
    </source>
</evidence>
<dbReference type="Proteomes" id="UP000267993">
    <property type="component" value="Chromosome"/>
</dbReference>
<dbReference type="Proteomes" id="UP000275843">
    <property type="component" value="Chromosome"/>
</dbReference>
<sequence>MKRILVGYDGSENAERALDFAIELASKFSARLFVVEVIDLTLFYNTGILPPLEATKSLEERAKKDVKRAIEKAKSKGVNAEGITVEGDPANSILQFATDNQIDVIVIGSRGLSKVQRIFLGSVSNKIVQESKVPVVVVK</sequence>
<dbReference type="GeneID" id="44128523"/>
<dbReference type="EMBL" id="CP050869">
    <property type="protein sequence ID" value="QPG49979.1"/>
    <property type="molecule type" value="Genomic_DNA"/>
</dbReference>